<keyword evidence="2" id="KW-0129">CBS domain</keyword>
<evidence type="ECO:0000256" key="1">
    <source>
        <dbReference type="ARBA" id="ARBA00022737"/>
    </source>
</evidence>
<dbReference type="Gene3D" id="3.10.580.10">
    <property type="entry name" value="CBS-domain"/>
    <property type="match status" value="1"/>
</dbReference>
<dbReference type="InterPro" id="IPR036390">
    <property type="entry name" value="WH_DNA-bd_sf"/>
</dbReference>
<dbReference type="Pfam" id="PF00571">
    <property type="entry name" value="CBS"/>
    <property type="match status" value="2"/>
</dbReference>
<reference evidence="4 5" key="1">
    <citation type="submission" date="2019-02" db="EMBL/GenBank/DDBJ databases">
        <authorList>
            <consortium name="Pathogen Informatics"/>
        </authorList>
    </citation>
    <scope>NUCLEOTIDE SEQUENCE [LARGE SCALE GENOMIC DNA]</scope>
    <source>
        <strain evidence="4 5">3012STDY7089603</strain>
    </source>
</reference>
<protein>
    <submittedName>
        <fullName evidence="4">Control catabolite protein of gluconeogenesis</fullName>
    </submittedName>
</protein>
<evidence type="ECO:0000313" key="5">
    <source>
        <dbReference type="Proteomes" id="UP000377798"/>
    </source>
</evidence>
<dbReference type="PANTHER" id="PTHR48108:SF32">
    <property type="entry name" value="TRANSCRIPTIONAL REPRESSOR CCPN"/>
    <property type="match status" value="1"/>
</dbReference>
<keyword evidence="1" id="KW-0677">Repeat</keyword>
<dbReference type="Pfam" id="PF08279">
    <property type="entry name" value="HTH_11"/>
    <property type="match status" value="1"/>
</dbReference>
<gene>
    <name evidence="4" type="primary">ccpN</name>
    <name evidence="4" type="ORF">NCTC13150_00728</name>
</gene>
<dbReference type="InterPro" id="IPR013196">
    <property type="entry name" value="HTH_11"/>
</dbReference>
<proteinExistence type="predicted"/>
<dbReference type="Gene3D" id="1.10.10.10">
    <property type="entry name" value="Winged helix-like DNA-binding domain superfamily/Winged helix DNA-binding domain"/>
    <property type="match status" value="1"/>
</dbReference>
<dbReference type="PANTHER" id="PTHR48108">
    <property type="entry name" value="CBS DOMAIN-CONTAINING PROTEIN CBSX2, CHLOROPLASTIC"/>
    <property type="match status" value="1"/>
</dbReference>
<keyword evidence="5" id="KW-1185">Reference proteome</keyword>
<sequence>MKFTARQKKIIDIVKEFQPITGEKIASKLNLSRATLRPDFTLLTMVEVLGARPKVGYYYLGYNGSVNQRRESLSMSVEEVMSLPTLVDEQTSIYDAVVSLFLEDAGTLFVTNEGLLTGVVSRKDLLRSFLGGQTQATPVGVLMTREPKIIKVDKDASVLEATRLIVEHDIDAIPVVSKQEGGYLVVGRYTKTNIAKLFVEVVGND</sequence>
<accession>A0A8H2QST5</accession>
<dbReference type="InterPro" id="IPR000644">
    <property type="entry name" value="CBS_dom"/>
</dbReference>
<dbReference type="SMART" id="SM00116">
    <property type="entry name" value="CBS"/>
    <property type="match status" value="2"/>
</dbReference>
<evidence type="ECO:0000313" key="4">
    <source>
        <dbReference type="EMBL" id="VFB16210.1"/>
    </source>
</evidence>
<evidence type="ECO:0000256" key="2">
    <source>
        <dbReference type="PROSITE-ProRule" id="PRU00703"/>
    </source>
</evidence>
<evidence type="ECO:0000259" key="3">
    <source>
        <dbReference type="PROSITE" id="PS51371"/>
    </source>
</evidence>
<dbReference type="Proteomes" id="UP000377798">
    <property type="component" value="Unassembled WGS sequence"/>
</dbReference>
<dbReference type="SUPFAM" id="SSF54631">
    <property type="entry name" value="CBS-domain pair"/>
    <property type="match status" value="1"/>
</dbReference>
<dbReference type="PIRSF" id="PIRSF026546">
    <property type="entry name" value="UCP026546_CBS_YqzB"/>
    <property type="match status" value="1"/>
</dbReference>
<dbReference type="EMBL" id="CAACYI010000001">
    <property type="protein sequence ID" value="VFB16210.1"/>
    <property type="molecule type" value="Genomic_DNA"/>
</dbReference>
<dbReference type="AlphaFoldDB" id="A0A8H2QST5"/>
<dbReference type="InterPro" id="IPR036388">
    <property type="entry name" value="WH-like_DNA-bd_sf"/>
</dbReference>
<dbReference type="InterPro" id="IPR046342">
    <property type="entry name" value="CBS_dom_sf"/>
</dbReference>
<organism evidence="4 5">
    <name type="scientific">Urinicoccus massiliensis</name>
    <dbReference type="NCBI Taxonomy" id="1723382"/>
    <lineage>
        <taxon>Bacteria</taxon>
        <taxon>Bacillati</taxon>
        <taxon>Bacillota</taxon>
        <taxon>Tissierellia</taxon>
        <taxon>Tissierellales</taxon>
        <taxon>Peptoniphilaceae</taxon>
        <taxon>Urinicoccus</taxon>
    </lineage>
</organism>
<dbReference type="SUPFAM" id="SSF46785">
    <property type="entry name" value="Winged helix' DNA-binding domain"/>
    <property type="match status" value="1"/>
</dbReference>
<comment type="caution">
    <text evidence="4">The sequence shown here is derived from an EMBL/GenBank/DDBJ whole genome shotgun (WGS) entry which is preliminary data.</text>
</comment>
<dbReference type="RefSeq" id="WP_131748758.1">
    <property type="nucleotide sequence ID" value="NZ_CAACYI010000001.1"/>
</dbReference>
<dbReference type="PROSITE" id="PS51371">
    <property type="entry name" value="CBS"/>
    <property type="match status" value="1"/>
</dbReference>
<dbReference type="InterPro" id="IPR051462">
    <property type="entry name" value="CBS_domain-containing"/>
</dbReference>
<name>A0A8H2QST5_9FIRM</name>
<dbReference type="CDD" id="cd04617">
    <property type="entry name" value="CBS_pair_CcpN"/>
    <property type="match status" value="1"/>
</dbReference>
<feature type="domain" description="CBS" evidence="3">
    <location>
        <begin position="143"/>
        <end position="205"/>
    </location>
</feature>
<dbReference type="InterPro" id="IPR016842">
    <property type="entry name" value="UCP026546_HTH-CBS"/>
</dbReference>